<protein>
    <submittedName>
        <fullName evidence="6">Nitrate transporter</fullName>
    </submittedName>
</protein>
<keyword evidence="2" id="KW-0813">Transport</keyword>
<evidence type="ECO:0000313" key="6">
    <source>
        <dbReference type="EMBL" id="PIL19280.1"/>
    </source>
</evidence>
<gene>
    <name evidence="6" type="ORF">P775_15445</name>
</gene>
<evidence type="ECO:0000256" key="1">
    <source>
        <dbReference type="ARBA" id="ARBA00004308"/>
    </source>
</evidence>
<keyword evidence="5" id="KW-0472">Membrane</keyword>
<organism evidence="6 7">
    <name type="scientific">Puniceibacterium antarcticum</name>
    <dbReference type="NCBI Taxonomy" id="1206336"/>
    <lineage>
        <taxon>Bacteria</taxon>
        <taxon>Pseudomonadati</taxon>
        <taxon>Pseudomonadota</taxon>
        <taxon>Alphaproteobacteria</taxon>
        <taxon>Rhodobacterales</taxon>
        <taxon>Paracoccaceae</taxon>
        <taxon>Puniceibacterium</taxon>
    </lineage>
</organism>
<reference evidence="6 7" key="1">
    <citation type="submission" date="2013-09" db="EMBL/GenBank/DDBJ databases">
        <title>Genome sequencing of Phaeobacter antarcticus sp. nov. SM1211.</title>
        <authorList>
            <person name="Zhang X.-Y."/>
            <person name="Liu C."/>
            <person name="Chen X.-L."/>
            <person name="Xie B.-B."/>
            <person name="Qin Q.-L."/>
            <person name="Rong J.-C."/>
            <person name="Zhang Y.-Z."/>
        </authorList>
    </citation>
    <scope>NUCLEOTIDE SEQUENCE [LARGE SCALE GENOMIC DNA]</scope>
    <source>
        <strain evidence="6 7">SM1211</strain>
    </source>
</reference>
<dbReference type="Pfam" id="PF13379">
    <property type="entry name" value="NMT1_2"/>
    <property type="match status" value="1"/>
</dbReference>
<dbReference type="OrthoDB" id="570524at2"/>
<comment type="subcellular location">
    <subcellularLocation>
        <location evidence="1">Endomembrane system</location>
    </subcellularLocation>
</comment>
<dbReference type="PANTHER" id="PTHR30024">
    <property type="entry name" value="ALIPHATIC SULFONATES-BINDING PROTEIN-RELATED"/>
    <property type="match status" value="1"/>
</dbReference>
<keyword evidence="4" id="KW-0997">Cell inner membrane</keyword>
<dbReference type="InterPro" id="IPR044527">
    <property type="entry name" value="NrtA/CpmA_ABC-bd_dom"/>
</dbReference>
<name>A0A2G8RCM5_9RHOB</name>
<evidence type="ECO:0000256" key="2">
    <source>
        <dbReference type="ARBA" id="ARBA00022448"/>
    </source>
</evidence>
<dbReference type="RefSeq" id="WP_099911703.1">
    <property type="nucleotide sequence ID" value="NZ_AWWI01000103.1"/>
</dbReference>
<proteinExistence type="predicted"/>
<comment type="caution">
    <text evidence="6">The sequence shown here is derived from an EMBL/GenBank/DDBJ whole genome shotgun (WGS) entry which is preliminary data.</text>
</comment>
<dbReference type="CDD" id="cd13553">
    <property type="entry name" value="PBP2_NrtA_CpmA_like"/>
    <property type="match status" value="1"/>
</dbReference>
<dbReference type="EMBL" id="AWWI01000103">
    <property type="protein sequence ID" value="PIL19280.1"/>
    <property type="molecule type" value="Genomic_DNA"/>
</dbReference>
<dbReference type="PANTHER" id="PTHR30024:SF43">
    <property type="entry name" value="BLL4572 PROTEIN"/>
    <property type="match status" value="1"/>
</dbReference>
<sequence>MKGAMLSVGFIPLLDAAPLIVAQEMGFAAEEGIALDLVRAPSWSSLRDMLSFGRVEAAHMLSPVPVAAALGLGGTRAPLAAVSVLSMNGTVIGVSNALADRLRDGGHDFAFDDARAAGLALIRAATPTLRIGVPFPFSMHAELLYYWLSALGLPAPQNVDIRTVPPPLMAQAIEAGEIDAFCVGEPWGSIAVENGVGTLLLPGAAIWAFAPEKVLAVRSDWADAEPALLGRLIRAVWRAGRWLGDPASHTLGAELLSRPAYLNLPAEVLDRALNGRLVISPRGEQRETPGFIDFHAGAASFPWRSQAQWIGLQLASRNGLDRLASVQTAGGVFRSDLHRNALRQTGADLPAAVSKVEGANTPLHTDSGRLIPSQDAFFDGRIFDPSQIER</sequence>
<evidence type="ECO:0000313" key="7">
    <source>
        <dbReference type="Proteomes" id="UP000231259"/>
    </source>
</evidence>
<dbReference type="AlphaFoldDB" id="A0A2G8RCM5"/>
<dbReference type="Proteomes" id="UP000231259">
    <property type="component" value="Unassembled WGS sequence"/>
</dbReference>
<accession>A0A2G8RCM5</accession>
<evidence type="ECO:0000256" key="5">
    <source>
        <dbReference type="ARBA" id="ARBA00023136"/>
    </source>
</evidence>
<dbReference type="Gene3D" id="3.40.190.10">
    <property type="entry name" value="Periplasmic binding protein-like II"/>
    <property type="match status" value="2"/>
</dbReference>
<keyword evidence="3" id="KW-1003">Cell membrane</keyword>
<dbReference type="SUPFAM" id="SSF53850">
    <property type="entry name" value="Periplasmic binding protein-like II"/>
    <property type="match status" value="1"/>
</dbReference>
<evidence type="ECO:0000256" key="4">
    <source>
        <dbReference type="ARBA" id="ARBA00022519"/>
    </source>
</evidence>
<dbReference type="GO" id="GO:0012505">
    <property type="term" value="C:endomembrane system"/>
    <property type="evidence" value="ECO:0007669"/>
    <property type="project" value="UniProtKB-SubCell"/>
</dbReference>
<evidence type="ECO:0000256" key="3">
    <source>
        <dbReference type="ARBA" id="ARBA00022475"/>
    </source>
</evidence>
<keyword evidence="7" id="KW-1185">Reference proteome</keyword>